<dbReference type="GO" id="GO:0022857">
    <property type="term" value="F:transmembrane transporter activity"/>
    <property type="evidence" value="ECO:0007669"/>
    <property type="project" value="InterPro"/>
</dbReference>
<keyword evidence="1 4" id="KW-0812">Transmembrane</keyword>
<dbReference type="AlphaFoldDB" id="A7HXS3"/>
<feature type="transmembrane region" description="Helical" evidence="4">
    <location>
        <begin position="20"/>
        <end position="44"/>
    </location>
</feature>
<evidence type="ECO:0000256" key="4">
    <source>
        <dbReference type="SAM" id="Phobius"/>
    </source>
</evidence>
<evidence type="ECO:0000256" key="1">
    <source>
        <dbReference type="ARBA" id="ARBA00022692"/>
    </source>
</evidence>
<proteinExistence type="predicted"/>
<dbReference type="InterPro" id="IPR050327">
    <property type="entry name" value="Proton-linked_MCT"/>
</dbReference>
<keyword evidence="2 4" id="KW-1133">Transmembrane helix</keyword>
<feature type="transmembrane region" description="Helical" evidence="4">
    <location>
        <begin position="367"/>
        <end position="390"/>
    </location>
</feature>
<feature type="transmembrane region" description="Helical" evidence="4">
    <location>
        <begin position="240"/>
        <end position="263"/>
    </location>
</feature>
<dbReference type="OrthoDB" id="9796632at2"/>
<dbReference type="InterPro" id="IPR011701">
    <property type="entry name" value="MFS"/>
</dbReference>
<evidence type="ECO:0000259" key="5">
    <source>
        <dbReference type="PROSITE" id="PS50850"/>
    </source>
</evidence>
<evidence type="ECO:0000256" key="2">
    <source>
        <dbReference type="ARBA" id="ARBA00022989"/>
    </source>
</evidence>
<dbReference type="Pfam" id="PF07690">
    <property type="entry name" value="MFS_1"/>
    <property type="match status" value="1"/>
</dbReference>
<dbReference type="InterPro" id="IPR036259">
    <property type="entry name" value="MFS_trans_sf"/>
</dbReference>
<dbReference type="Gene3D" id="1.20.1250.20">
    <property type="entry name" value="MFS general substrate transporter like domains"/>
    <property type="match status" value="2"/>
</dbReference>
<dbReference type="HOGENOM" id="CLU_001265_59_9_5"/>
<dbReference type="InterPro" id="IPR020846">
    <property type="entry name" value="MFS_dom"/>
</dbReference>
<sequence>MDAGPEPEDPRASPRGGLFYGWYIVGTVFVIHTVSCGLIFYNLSIFLKAFVVEGGFSVSATSNATALFFISSGIAGLGVGWLLDRYDPRWVVTFGAFLSAGVLAGAGHVDELWQLYGFYILFGIGNAAVAVIPGMTIVARWFTRQRSKAIAYASTGLSLGGIVFTPISATLVESYGLGEAAYWLAFTLVLGVVPVALIMLRKSPESIGLSPDGDPPRLAADGSRLPPDGVSFNDAIRSRFFIFCTAAFVFSMMAQVGSLAHQFRLVATRTGDDHVAALAVSIMAAASIAGRLIGGSLLSRVASKTYLFAIYVLQGISFALFAFAEGVAALFIVSAMFGATVGNMQMMQPLITAEAFGLKAYARILSVSQMITTCANAAGPALLGFLYVAAGGYETAYLAITVSSVLGFACLAAAGPVRALIDAQEKSLRD</sequence>
<dbReference type="Proteomes" id="UP000006377">
    <property type="component" value="Chromosome"/>
</dbReference>
<dbReference type="PROSITE" id="PS50850">
    <property type="entry name" value="MFS"/>
    <property type="match status" value="1"/>
</dbReference>
<dbReference type="eggNOG" id="COG2271">
    <property type="taxonomic scope" value="Bacteria"/>
</dbReference>
<feature type="transmembrane region" description="Helical" evidence="4">
    <location>
        <begin position="64"/>
        <end position="83"/>
    </location>
</feature>
<evidence type="ECO:0000313" key="7">
    <source>
        <dbReference type="Proteomes" id="UP000006377"/>
    </source>
</evidence>
<dbReference type="STRING" id="402881.Plav_3099"/>
<dbReference type="SUPFAM" id="SSF103473">
    <property type="entry name" value="MFS general substrate transporter"/>
    <property type="match status" value="1"/>
</dbReference>
<feature type="transmembrane region" description="Helical" evidence="4">
    <location>
        <begin position="90"/>
        <end position="109"/>
    </location>
</feature>
<feature type="transmembrane region" description="Helical" evidence="4">
    <location>
        <begin position="275"/>
        <end position="293"/>
    </location>
</feature>
<keyword evidence="7" id="KW-1185">Reference proteome</keyword>
<feature type="transmembrane region" description="Helical" evidence="4">
    <location>
        <begin position="115"/>
        <end position="138"/>
    </location>
</feature>
<feature type="transmembrane region" description="Helical" evidence="4">
    <location>
        <begin position="150"/>
        <end position="169"/>
    </location>
</feature>
<dbReference type="EMBL" id="CP000774">
    <property type="protein sequence ID" value="ABS64706.1"/>
    <property type="molecule type" value="Genomic_DNA"/>
</dbReference>
<feature type="transmembrane region" description="Helical" evidence="4">
    <location>
        <begin position="305"/>
        <end position="323"/>
    </location>
</feature>
<evidence type="ECO:0000313" key="6">
    <source>
        <dbReference type="EMBL" id="ABS64706.1"/>
    </source>
</evidence>
<feature type="transmembrane region" description="Helical" evidence="4">
    <location>
        <begin position="181"/>
        <end position="200"/>
    </location>
</feature>
<dbReference type="RefSeq" id="WP_012112028.1">
    <property type="nucleotide sequence ID" value="NC_009719.1"/>
</dbReference>
<organism evidence="6 7">
    <name type="scientific">Parvibaculum lavamentivorans (strain DS-1 / DSM 13023 / NCIMB 13966)</name>
    <dbReference type="NCBI Taxonomy" id="402881"/>
    <lineage>
        <taxon>Bacteria</taxon>
        <taxon>Pseudomonadati</taxon>
        <taxon>Pseudomonadota</taxon>
        <taxon>Alphaproteobacteria</taxon>
        <taxon>Hyphomicrobiales</taxon>
        <taxon>Parvibaculaceae</taxon>
        <taxon>Parvibaculum</taxon>
    </lineage>
</organism>
<dbReference type="KEGG" id="pla:Plav_3099"/>
<gene>
    <name evidence="6" type="ordered locus">Plav_3099</name>
</gene>
<accession>A7HXS3</accession>
<dbReference type="PANTHER" id="PTHR11360:SF290">
    <property type="entry name" value="MONOCARBOXYLATE MFS PERMEASE"/>
    <property type="match status" value="1"/>
</dbReference>
<feature type="transmembrane region" description="Helical" evidence="4">
    <location>
        <begin position="396"/>
        <end position="421"/>
    </location>
</feature>
<keyword evidence="3 4" id="KW-0472">Membrane</keyword>
<evidence type="ECO:0000256" key="3">
    <source>
        <dbReference type="ARBA" id="ARBA00023136"/>
    </source>
</evidence>
<name>A7HXS3_PARL1</name>
<reference evidence="6 7" key="1">
    <citation type="journal article" date="2011" name="Stand. Genomic Sci.">
        <title>Complete genome sequence of Parvibaculum lavamentivorans type strain (DS-1(T)).</title>
        <authorList>
            <person name="Schleheck D."/>
            <person name="Weiss M."/>
            <person name="Pitluck S."/>
            <person name="Bruce D."/>
            <person name="Land M.L."/>
            <person name="Han S."/>
            <person name="Saunders E."/>
            <person name="Tapia R."/>
            <person name="Detter C."/>
            <person name="Brettin T."/>
            <person name="Han J."/>
            <person name="Woyke T."/>
            <person name="Goodwin L."/>
            <person name="Pennacchio L."/>
            <person name="Nolan M."/>
            <person name="Cook A.M."/>
            <person name="Kjelleberg S."/>
            <person name="Thomas T."/>
        </authorList>
    </citation>
    <scope>NUCLEOTIDE SEQUENCE [LARGE SCALE GENOMIC DNA]</scope>
    <source>
        <strain evidence="7">DS-1 / DSM 13023 / NCIMB 13966</strain>
    </source>
</reference>
<dbReference type="PANTHER" id="PTHR11360">
    <property type="entry name" value="MONOCARBOXYLATE TRANSPORTER"/>
    <property type="match status" value="1"/>
</dbReference>
<protein>
    <submittedName>
        <fullName evidence="6">Major facilitator superfamily MFS_1</fullName>
    </submittedName>
</protein>
<feature type="domain" description="Major facilitator superfamily (MFS) profile" evidence="5">
    <location>
        <begin position="21"/>
        <end position="427"/>
    </location>
</feature>